<accession>A0AAW3TMY3</accession>
<dbReference type="AlphaFoldDB" id="A0AAW3TMY3"/>
<protein>
    <submittedName>
        <fullName evidence="2">Uncharacterized protein</fullName>
    </submittedName>
</protein>
<name>A0AAW3TMY3_9SPHN</name>
<organism evidence="2 3">
    <name type="scientific">Sphingomonas aquatilis</name>
    <dbReference type="NCBI Taxonomy" id="93063"/>
    <lineage>
        <taxon>Bacteria</taxon>
        <taxon>Pseudomonadati</taxon>
        <taxon>Pseudomonadota</taxon>
        <taxon>Alphaproteobacteria</taxon>
        <taxon>Sphingomonadales</taxon>
        <taxon>Sphingomonadaceae</taxon>
        <taxon>Sphingomonas</taxon>
    </lineage>
</organism>
<dbReference type="RefSeq" id="WP_246342832.1">
    <property type="nucleotide sequence ID" value="NZ_JACIDB010000001.1"/>
</dbReference>
<proteinExistence type="predicted"/>
<dbReference type="EMBL" id="JACIDB010000001">
    <property type="protein sequence ID" value="MBB3873969.1"/>
    <property type="molecule type" value="Genomic_DNA"/>
</dbReference>
<comment type="caution">
    <text evidence="2">The sequence shown here is derived from an EMBL/GenBank/DDBJ whole genome shotgun (WGS) entry which is preliminary data.</text>
</comment>
<evidence type="ECO:0000313" key="3">
    <source>
        <dbReference type="Proteomes" id="UP000528945"/>
    </source>
</evidence>
<feature type="compositionally biased region" description="Pro residues" evidence="1">
    <location>
        <begin position="184"/>
        <end position="204"/>
    </location>
</feature>
<evidence type="ECO:0000256" key="1">
    <source>
        <dbReference type="SAM" id="MobiDB-lite"/>
    </source>
</evidence>
<feature type="compositionally biased region" description="Pro residues" evidence="1">
    <location>
        <begin position="215"/>
        <end position="228"/>
    </location>
</feature>
<feature type="compositionally biased region" description="Low complexity" evidence="1">
    <location>
        <begin position="229"/>
        <end position="240"/>
    </location>
</feature>
<gene>
    <name evidence="2" type="ORF">GGR47_000185</name>
</gene>
<dbReference type="Proteomes" id="UP000528945">
    <property type="component" value="Unassembled WGS sequence"/>
</dbReference>
<sequence length="250" mass="23590">MGRFTKRMKEKLTLEHRQWAALGAVVVLAASAGGAGAMAMTRPSIEMAPTVATPIAKLASSSGIVTVKGRVAEVFGNRIVVQDGSGRAMIDAGPDGASNLTTGAPVMVQGRYDQGQLRAQFLVGPNGAVEAVGPAHPPHGPGAPPPPPGAGSAGPPPPPPGAAPAGAPPPPPPGTSPAGAGPTGAPPPPPAGANGVAPPPPPPGGAGAPPAAGAPVPPPAGAPVPPPAGARLPAPAAGAPTAPPPAAPAR</sequence>
<evidence type="ECO:0000313" key="2">
    <source>
        <dbReference type="EMBL" id="MBB3873969.1"/>
    </source>
</evidence>
<keyword evidence="3" id="KW-1185">Reference proteome</keyword>
<reference evidence="2 3" key="1">
    <citation type="submission" date="2020-08" db="EMBL/GenBank/DDBJ databases">
        <title>Genomic Encyclopedia of Type Strains, Phase IV (KMG-IV): sequencing the most valuable type-strain genomes for metagenomic binning, comparative biology and taxonomic classification.</title>
        <authorList>
            <person name="Goeker M."/>
        </authorList>
    </citation>
    <scope>NUCLEOTIDE SEQUENCE [LARGE SCALE GENOMIC DNA]</scope>
    <source>
        <strain evidence="2 3">DSM 15581</strain>
    </source>
</reference>
<feature type="compositionally biased region" description="Pro residues" evidence="1">
    <location>
        <begin position="135"/>
        <end position="175"/>
    </location>
</feature>
<feature type="region of interest" description="Disordered" evidence="1">
    <location>
        <begin position="128"/>
        <end position="250"/>
    </location>
</feature>
<feature type="compositionally biased region" description="Pro residues" evidence="1">
    <location>
        <begin position="241"/>
        <end position="250"/>
    </location>
</feature>